<feature type="signal peptide" evidence="5">
    <location>
        <begin position="1"/>
        <end position="20"/>
    </location>
</feature>
<keyword evidence="4 5" id="KW-0732">Signal</keyword>
<evidence type="ECO:0000256" key="4">
    <source>
        <dbReference type="ARBA" id="ARBA00022729"/>
    </source>
</evidence>
<comment type="function">
    <text evidence="5">Effector that suppresses plant defense responses during pathogen infection.</text>
</comment>
<evidence type="ECO:0000256" key="2">
    <source>
        <dbReference type="ARBA" id="ARBA00010400"/>
    </source>
</evidence>
<keyword evidence="3 5" id="KW-0964">Secreted</keyword>
<accession>A0A7G4WI49</accession>
<name>A0A7G4WI49_9STRA</name>
<dbReference type="InterPro" id="IPR031825">
    <property type="entry name" value="RXLR"/>
</dbReference>
<feature type="chain" id="PRO_5044994272" description="RxLR effector protein" evidence="5">
    <location>
        <begin position="21"/>
        <end position="260"/>
    </location>
</feature>
<comment type="subcellular location">
    <subcellularLocation>
        <location evidence="1 5">Secreted</location>
    </subcellularLocation>
</comment>
<evidence type="ECO:0000256" key="1">
    <source>
        <dbReference type="ARBA" id="ARBA00004613"/>
    </source>
</evidence>
<evidence type="ECO:0000313" key="6">
    <source>
        <dbReference type="EMBL" id="QMU24884.1"/>
    </source>
</evidence>
<sequence>MRLNCVVLLFVAALVSSVEAFLVAAELTKVNPNGPVVRVLMEDQSGIQVKRLLRAEKATEEKEDDEEERAVFGSNLISKLKNALKFKSKSKIVPVSEVLPTKLEQAIAKINADADSMAKLSKEALEQRQNYLGKLFEEFKLEKVGKNLFEGEGMKTWITARKKYNQHNGIDDTSGFETLSKYYPEKELAGMIELARMNPKTKDLANEFRAGQIAQYLREGKRSHEVYALVFAKNGEENKALWKEYLNAINHQRNRLGLSQ</sequence>
<evidence type="ECO:0000256" key="3">
    <source>
        <dbReference type="ARBA" id="ARBA00022525"/>
    </source>
</evidence>
<protein>
    <recommendedName>
        <fullName evidence="5">RxLR effector protein</fullName>
    </recommendedName>
</protein>
<proteinExistence type="inferred from homology"/>
<gene>
    <name evidence="6" type="primary">PaRXLR60</name>
</gene>
<reference evidence="6" key="1">
    <citation type="journal article" date="2020" name="Mol. Plant">
        <title>Functional analysis of RXLR effectors from the New Zealand kauri dieback pathogen Phytophthora agathidicida.</title>
        <authorList>
            <person name="Guo Y."/>
            <person name="Dupont P.Y."/>
            <person name="Mesarich C.H."/>
            <person name="Yang B."/>
            <person name="McDougal R.L."/>
            <person name="Panda P."/>
            <person name="Dijkwel P."/>
            <person name="Studholme D.J."/>
            <person name="Sambles C."/>
            <person name="Win J."/>
            <person name="Wang Y."/>
            <person name="Williams N.M."/>
            <person name="Bradshaw R.E."/>
        </authorList>
    </citation>
    <scope>NUCLEOTIDE SEQUENCE</scope>
    <source>
        <strain evidence="6">3770</strain>
    </source>
</reference>
<dbReference type="AlphaFoldDB" id="A0A7G4WI49"/>
<evidence type="ECO:0000256" key="5">
    <source>
        <dbReference type="RuleBase" id="RU367124"/>
    </source>
</evidence>
<comment type="domain">
    <text evidence="5">The RxLR-dEER motif acts to carry the protein into the host cell cytoplasm through binding to cell surface phosphatidylinositol-3-phosphate.</text>
</comment>
<comment type="similarity">
    <text evidence="2 5">Belongs to the RxLR effector family.</text>
</comment>
<dbReference type="EMBL" id="MT503160">
    <property type="protein sequence ID" value="QMU24884.1"/>
    <property type="molecule type" value="Genomic_DNA"/>
</dbReference>
<organism evidence="6">
    <name type="scientific">Phytophthora agathidicida</name>
    <dbReference type="NCBI Taxonomy" id="1642459"/>
    <lineage>
        <taxon>Eukaryota</taxon>
        <taxon>Sar</taxon>
        <taxon>Stramenopiles</taxon>
        <taxon>Oomycota</taxon>
        <taxon>Peronosporomycetes</taxon>
        <taxon>Peronosporales</taxon>
        <taxon>Peronosporaceae</taxon>
        <taxon>Phytophthora</taxon>
    </lineage>
</organism>
<dbReference type="Pfam" id="PF16810">
    <property type="entry name" value="RXLR"/>
    <property type="match status" value="1"/>
</dbReference>